<feature type="domain" description="ChrR-like cupin" evidence="1">
    <location>
        <begin position="2"/>
        <end position="100"/>
    </location>
</feature>
<dbReference type="CDD" id="cd20303">
    <property type="entry name" value="cupin_ChrR_1"/>
    <property type="match status" value="1"/>
</dbReference>
<dbReference type="EMBL" id="CATYWO010000002">
    <property type="protein sequence ID" value="CAJ0783421.1"/>
    <property type="molecule type" value="Genomic_DNA"/>
</dbReference>
<gene>
    <name evidence="2" type="ORF">LMG7141_01387</name>
</gene>
<accession>A0ABM9J5L5</accession>
<dbReference type="InterPro" id="IPR014710">
    <property type="entry name" value="RmlC-like_jellyroll"/>
</dbReference>
<reference evidence="2 3" key="1">
    <citation type="submission" date="2023-07" db="EMBL/GenBank/DDBJ databases">
        <authorList>
            <person name="Peeters C."/>
        </authorList>
    </citation>
    <scope>NUCLEOTIDE SEQUENCE [LARGE SCALE GENOMIC DNA]</scope>
    <source>
        <strain evidence="2 3">LMG 7141</strain>
    </source>
</reference>
<dbReference type="InterPro" id="IPR011051">
    <property type="entry name" value="RmlC_Cupin_sf"/>
</dbReference>
<evidence type="ECO:0000313" key="2">
    <source>
        <dbReference type="EMBL" id="CAJ0783421.1"/>
    </source>
</evidence>
<sequence>MVTPDQYQWVASPQRGVDRVMLDRVGTEKARATSVVRYAPDSHFPPHPHPGGEEILVIAGTFMEGERRYPAGWYLRNPPGSFHQPSTDEGALLFVKLQQMSDDEHEPVRIDTRDPARWTRADMRDTCVLYVGQTEHVSIERLEPGIALFGKPAGGAELFVLEGSLHEGTRQYEPGAWIRLPPGDWPAIVAGRRGATAYLKTGHLSSGKETQGASC</sequence>
<proteinExistence type="predicted"/>
<organism evidence="2 3">
    <name type="scientific">Ralstonia condita</name>
    <dbReference type="NCBI Taxonomy" id="3058600"/>
    <lineage>
        <taxon>Bacteria</taxon>
        <taxon>Pseudomonadati</taxon>
        <taxon>Pseudomonadota</taxon>
        <taxon>Betaproteobacteria</taxon>
        <taxon>Burkholderiales</taxon>
        <taxon>Burkholderiaceae</taxon>
        <taxon>Ralstonia</taxon>
    </lineage>
</organism>
<dbReference type="SUPFAM" id="SSF51182">
    <property type="entry name" value="RmlC-like cupins"/>
    <property type="match status" value="2"/>
</dbReference>
<evidence type="ECO:0000259" key="1">
    <source>
        <dbReference type="Pfam" id="PF12973"/>
    </source>
</evidence>
<evidence type="ECO:0000313" key="3">
    <source>
        <dbReference type="Proteomes" id="UP001189616"/>
    </source>
</evidence>
<keyword evidence="3" id="KW-1185">Reference proteome</keyword>
<protein>
    <recommendedName>
        <fullName evidence="1">ChrR-like cupin domain-containing protein</fullName>
    </recommendedName>
</protein>
<dbReference type="Proteomes" id="UP001189616">
    <property type="component" value="Unassembled WGS sequence"/>
</dbReference>
<comment type="caution">
    <text evidence="2">The sequence shown here is derived from an EMBL/GenBank/DDBJ whole genome shotgun (WGS) entry which is preliminary data.</text>
</comment>
<name>A0ABM9J5L5_9RALS</name>
<dbReference type="InterPro" id="IPR025979">
    <property type="entry name" value="ChrR-like_cupin_dom"/>
</dbReference>
<dbReference type="Pfam" id="PF12973">
    <property type="entry name" value="Cupin_7"/>
    <property type="match status" value="1"/>
</dbReference>
<dbReference type="Gene3D" id="2.60.120.10">
    <property type="entry name" value="Jelly Rolls"/>
    <property type="match status" value="1"/>
</dbReference>